<dbReference type="EC" id="2.7.7.85" evidence="10"/>
<dbReference type="GO" id="GO:0006171">
    <property type="term" value="P:cAMP biosynthetic process"/>
    <property type="evidence" value="ECO:0007669"/>
    <property type="project" value="InterPro"/>
</dbReference>
<dbReference type="EMBL" id="CP003179">
    <property type="protein sequence ID" value="AEW06231.1"/>
    <property type="molecule type" value="Genomic_DNA"/>
</dbReference>
<dbReference type="InterPro" id="IPR003390">
    <property type="entry name" value="DNA_integrity_scan_DisA_N"/>
</dbReference>
<dbReference type="HAMAP" id="MF_01499">
    <property type="entry name" value="DacA"/>
    <property type="match status" value="1"/>
</dbReference>
<feature type="transmembrane region" description="Helical" evidence="10">
    <location>
        <begin position="12"/>
        <end position="32"/>
    </location>
</feature>
<dbReference type="PROSITE" id="PS51794">
    <property type="entry name" value="DAC"/>
    <property type="match status" value="1"/>
</dbReference>
<dbReference type="GO" id="GO:0004016">
    <property type="term" value="F:adenylate cyclase activity"/>
    <property type="evidence" value="ECO:0007669"/>
    <property type="project" value="UniProtKB-UniRule"/>
</dbReference>
<comment type="similarity">
    <text evidence="10">Belongs to the adenylate cyclase family. DacA/CdaA subfamily.</text>
</comment>
<evidence type="ECO:0000256" key="6">
    <source>
        <dbReference type="ARBA" id="ARBA00022741"/>
    </source>
</evidence>
<dbReference type="KEGG" id="sap:Sulac_2770"/>
<evidence type="ECO:0000259" key="11">
    <source>
        <dbReference type="PROSITE" id="PS51794"/>
    </source>
</evidence>
<sequence>MFAFLQNMTPLSWFLSVADVAIVAYGIYRLFLLIRGTRAIQLIKGIILLLLAVPVSSWLRLNATHMVLKDIQTMLVVALPIVFQPELRRALEQLGQGRFFSESLLRNEPADVAKTIDEVARACDRLSRSRTGALFVLERHTGLNEYAATGTPLDAVVSSQLLENIFVPNTPLHDGACIIRGDRVIAAAAFLPLTDSAQPGSELGSRHRAAIGITEQSDAVAVAVSEETGWISVAVEGRLFRRLEDRTLREMLARYLKPRQHTSIRLWHRGAPS</sequence>
<keyword evidence="9 10" id="KW-0472">Membrane</keyword>
<dbReference type="Proteomes" id="UP000005439">
    <property type="component" value="Chromosome"/>
</dbReference>
<evidence type="ECO:0000256" key="4">
    <source>
        <dbReference type="ARBA" id="ARBA00022692"/>
    </source>
</evidence>
<dbReference type="HOGENOM" id="CLU_038561_0_1_9"/>
<dbReference type="InterPro" id="IPR034701">
    <property type="entry name" value="CdaA"/>
</dbReference>
<proteinExistence type="inferred from homology"/>
<reference evidence="12 13" key="2">
    <citation type="journal article" date="2012" name="Stand. Genomic Sci.">
        <title>Complete genome sequence of the moderately thermophilic mineral-sulfide-oxidizing firmicute Sulfobacillus acidophilus type strain (NAL(T)).</title>
        <authorList>
            <person name="Anderson I."/>
            <person name="Chertkov O."/>
            <person name="Chen A."/>
            <person name="Saunders E."/>
            <person name="Lapidus A."/>
            <person name="Nolan M."/>
            <person name="Lucas S."/>
            <person name="Hammon N."/>
            <person name="Deshpande S."/>
            <person name="Cheng J.F."/>
            <person name="Han C."/>
            <person name="Tapia R."/>
            <person name="Goodwin L.A."/>
            <person name="Pitluck S."/>
            <person name="Liolios K."/>
            <person name="Pagani I."/>
            <person name="Ivanova N."/>
            <person name="Mikhailova N."/>
            <person name="Pati A."/>
            <person name="Palaniappan K."/>
            <person name="Land M."/>
            <person name="Pan C."/>
            <person name="Rohde M."/>
            <person name="Pukall R."/>
            <person name="Goker M."/>
            <person name="Detter J.C."/>
            <person name="Woyke T."/>
            <person name="Bristow J."/>
            <person name="Eisen J.A."/>
            <person name="Markowitz V."/>
            <person name="Hugenholtz P."/>
            <person name="Kyrpides N.C."/>
            <person name="Klenk H.P."/>
            <person name="Mavromatis K."/>
        </authorList>
    </citation>
    <scope>NUCLEOTIDE SEQUENCE [LARGE SCALE GENOMIC DNA]</scope>
    <source>
        <strain evidence="13">ATCC 700253 / DSM 10332 / NAL</strain>
    </source>
</reference>
<dbReference type="Pfam" id="PF02457">
    <property type="entry name" value="DAC"/>
    <property type="match status" value="1"/>
</dbReference>
<evidence type="ECO:0000256" key="2">
    <source>
        <dbReference type="ARBA" id="ARBA00022475"/>
    </source>
</evidence>
<dbReference type="InterPro" id="IPR014046">
    <property type="entry name" value="C-di-AMP_synthase"/>
</dbReference>
<dbReference type="SUPFAM" id="SSF143597">
    <property type="entry name" value="YojJ-like"/>
    <property type="match status" value="1"/>
</dbReference>
<dbReference type="GO" id="GO:0106408">
    <property type="term" value="F:diadenylate cyclase activity"/>
    <property type="evidence" value="ECO:0007669"/>
    <property type="project" value="UniProtKB-EC"/>
</dbReference>
<comment type="caution">
    <text evidence="10">Lacks conserved residue(s) required for the propagation of feature annotation.</text>
</comment>
<evidence type="ECO:0000313" key="12">
    <source>
        <dbReference type="EMBL" id="AEW06231.1"/>
    </source>
</evidence>
<gene>
    <name evidence="10" type="primary">dacA</name>
    <name evidence="12" type="ordered locus">Sulac_2770</name>
</gene>
<dbReference type="STRING" id="679936.Sulac_2770"/>
<comment type="subunit">
    <text evidence="10">Probably a homodimer.</text>
</comment>
<evidence type="ECO:0000256" key="1">
    <source>
        <dbReference type="ARBA" id="ARBA00000877"/>
    </source>
</evidence>
<feature type="transmembrane region" description="Helical" evidence="10">
    <location>
        <begin position="39"/>
        <end position="59"/>
    </location>
</feature>
<evidence type="ECO:0000313" key="13">
    <source>
        <dbReference type="Proteomes" id="UP000005439"/>
    </source>
</evidence>
<keyword evidence="3 10" id="KW-0808">Transferase</keyword>
<organism evidence="12 13">
    <name type="scientific">Sulfobacillus acidophilus (strain ATCC 700253 / DSM 10332 / NAL)</name>
    <dbReference type="NCBI Taxonomy" id="679936"/>
    <lineage>
        <taxon>Bacteria</taxon>
        <taxon>Bacillati</taxon>
        <taxon>Bacillota</taxon>
        <taxon>Clostridia</taxon>
        <taxon>Eubacteriales</taxon>
        <taxon>Clostridiales Family XVII. Incertae Sedis</taxon>
        <taxon>Sulfobacillus</taxon>
    </lineage>
</organism>
<keyword evidence="5 10" id="KW-0548">Nucleotidyltransferase</keyword>
<comment type="function">
    <text evidence="10">Catalyzes the condensation of 2 ATP molecules into cyclic di-AMP (c-di-AMP), a second messenger used to regulate differing processes in different bacteria.</text>
</comment>
<evidence type="ECO:0000256" key="8">
    <source>
        <dbReference type="ARBA" id="ARBA00022989"/>
    </source>
</evidence>
<evidence type="ECO:0000256" key="3">
    <source>
        <dbReference type="ARBA" id="ARBA00022679"/>
    </source>
</evidence>
<evidence type="ECO:0000256" key="9">
    <source>
        <dbReference type="ARBA" id="ARBA00023136"/>
    </source>
</evidence>
<evidence type="ECO:0000256" key="10">
    <source>
        <dbReference type="HAMAP-Rule" id="MF_01499"/>
    </source>
</evidence>
<dbReference type="AlphaFoldDB" id="G8TYH0"/>
<protein>
    <recommendedName>
        <fullName evidence="10">Diadenylate cyclase</fullName>
        <shortName evidence="10">DAC</shortName>
        <ecNumber evidence="10">2.7.7.85</ecNumber>
    </recommendedName>
    <alternativeName>
        <fullName evidence="10">Cyclic-di-AMP synthase</fullName>
        <shortName evidence="10">c-di-AMP synthase</shortName>
    </alternativeName>
</protein>
<evidence type="ECO:0000256" key="7">
    <source>
        <dbReference type="ARBA" id="ARBA00022840"/>
    </source>
</evidence>
<dbReference type="InterPro" id="IPR036888">
    <property type="entry name" value="DNA_integrity_DisA_N_sf"/>
</dbReference>
<dbReference type="PATRIC" id="fig|679936.5.peg.2864"/>
<dbReference type="InterPro" id="IPR050338">
    <property type="entry name" value="DisA"/>
</dbReference>
<dbReference type="GO" id="GO:0005524">
    <property type="term" value="F:ATP binding"/>
    <property type="evidence" value="ECO:0007669"/>
    <property type="project" value="UniProtKB-UniRule"/>
</dbReference>
<dbReference type="FunFam" id="3.40.1700.10:FF:000002">
    <property type="entry name" value="Diadenylate cyclase"/>
    <property type="match status" value="1"/>
</dbReference>
<evidence type="ECO:0000256" key="5">
    <source>
        <dbReference type="ARBA" id="ARBA00022695"/>
    </source>
</evidence>
<dbReference type="PANTHER" id="PTHR34185:SF1">
    <property type="entry name" value="DIADENYLATE CYCLASE"/>
    <property type="match status" value="1"/>
</dbReference>
<dbReference type="PIRSF" id="PIRSF004793">
    <property type="entry name" value="UCP004793"/>
    <property type="match status" value="1"/>
</dbReference>
<keyword evidence="13" id="KW-1185">Reference proteome</keyword>
<name>G8TYH0_SULAD</name>
<feature type="domain" description="DAC" evidence="11">
    <location>
        <begin position="84"/>
        <end position="245"/>
    </location>
</feature>
<keyword evidence="6 10" id="KW-0547">Nucleotide-binding</keyword>
<accession>G8TYH0</accession>
<dbReference type="NCBIfam" id="TIGR00159">
    <property type="entry name" value="diadenylate cyclase CdaA"/>
    <property type="match status" value="1"/>
</dbReference>
<keyword evidence="4 10" id="KW-0812">Transmembrane</keyword>
<keyword evidence="2 10" id="KW-1003">Cell membrane</keyword>
<comment type="catalytic activity">
    <reaction evidence="1 10">
        <text>2 ATP = 3',3'-c-di-AMP + 2 diphosphate</text>
        <dbReference type="Rhea" id="RHEA:35655"/>
        <dbReference type="ChEBI" id="CHEBI:30616"/>
        <dbReference type="ChEBI" id="CHEBI:33019"/>
        <dbReference type="ChEBI" id="CHEBI:71500"/>
        <dbReference type="EC" id="2.7.7.85"/>
    </reaction>
</comment>
<keyword evidence="7 10" id="KW-0067">ATP-binding</keyword>
<dbReference type="Gene3D" id="3.40.1700.10">
    <property type="entry name" value="DNA integrity scanning protein, DisA, N-terminal domain"/>
    <property type="match status" value="1"/>
</dbReference>
<keyword evidence="8 10" id="KW-1133">Transmembrane helix</keyword>
<reference evidence="13" key="1">
    <citation type="submission" date="2011-12" db="EMBL/GenBank/DDBJ databases">
        <title>The complete genome of chromosome of Sulfobacillus acidophilus DSM 10332.</title>
        <authorList>
            <person name="Lucas S."/>
            <person name="Han J."/>
            <person name="Lapidus A."/>
            <person name="Bruce D."/>
            <person name="Goodwin L."/>
            <person name="Pitluck S."/>
            <person name="Peters L."/>
            <person name="Kyrpides N."/>
            <person name="Mavromatis K."/>
            <person name="Ivanova N."/>
            <person name="Mikhailova N."/>
            <person name="Chertkov O."/>
            <person name="Saunders E."/>
            <person name="Detter J.C."/>
            <person name="Tapia R."/>
            <person name="Han C."/>
            <person name="Land M."/>
            <person name="Hauser L."/>
            <person name="Markowitz V."/>
            <person name="Cheng J.-F."/>
            <person name="Hugenholtz P."/>
            <person name="Woyke T."/>
            <person name="Wu D."/>
            <person name="Pukall R."/>
            <person name="Gehrich-Schroeter G."/>
            <person name="Schneider S."/>
            <person name="Klenk H.-P."/>
            <person name="Eisen J.A."/>
        </authorList>
    </citation>
    <scope>NUCLEOTIDE SEQUENCE [LARGE SCALE GENOMIC DNA]</scope>
    <source>
        <strain evidence="13">ATCC 700253 / DSM 10332 / NAL</strain>
    </source>
</reference>
<dbReference type="PANTHER" id="PTHR34185">
    <property type="entry name" value="DIADENYLATE CYCLASE"/>
    <property type="match status" value="1"/>
</dbReference>